<dbReference type="KEGG" id="sco:SCP1.157"/>
<evidence type="ECO:0000313" key="3">
    <source>
        <dbReference type="Proteomes" id="UP000001973"/>
    </source>
</evidence>
<sequence>MRLFRFRHRPPHPLAQATVHAPEGVPTGACADMKPLPELFSPLIAEMMATYCHTKHLAGLAQDERCAAEYQLVARSIVHHVLEGWQNQTDGRGTIDDLLIEMRPSRGAAIPSPHAADSAAPREHRLVS</sequence>
<dbReference type="AlphaFoldDB" id="Q9ACZ4"/>
<reference evidence="2 3" key="3">
    <citation type="journal article" date="2008" name="Proc. Natl. Acad. Sci. U.S.A.">
        <title>2-Alkyl-4-hydroxymethylfuran-3-carboxylic acids, antibiotic production inducers discovered by Streptomyces coelicolor genome mining.</title>
        <authorList>
            <person name="Corre C."/>
            <person name="Song L."/>
            <person name="O'Rourke S."/>
            <person name="Chater K.F."/>
            <person name="Challis G.L."/>
        </authorList>
    </citation>
    <scope>NUCLEOTIDE SEQUENCE [LARGE SCALE GENOMIC DNA]</scope>
    <source>
        <strain evidence="3">ATCC BAA-471 / A3(2) / M145</strain>
    </source>
</reference>
<protein>
    <submittedName>
        <fullName evidence="2">Uncharacterized protein</fullName>
    </submittedName>
</protein>
<dbReference type="HOGENOM" id="CLU_1991504_0_0_11"/>
<dbReference type="InParanoid" id="Q9ACZ4"/>
<dbReference type="PATRIC" id="fig|100226.15.peg.8103"/>
<reference evidence="2 3" key="1">
    <citation type="journal article" date="1998" name="J. Bacteriol.">
        <title>Cloning and physical mapping of the EcoRI fragments of the giant linear plasmid SCP1.</title>
        <authorList>
            <person name="Redenbach M."/>
            <person name="Ikeda K."/>
            <person name="Yamasaki M."/>
            <person name="Kinashi H."/>
        </authorList>
    </citation>
    <scope>NUCLEOTIDE SEQUENCE [LARGE SCALE GENOMIC DNA]</scope>
    <source>
        <strain evidence="3">ATCC BAA-471 / A3(2) / M145</strain>
    </source>
</reference>
<keyword evidence="3" id="KW-1185">Reference proteome</keyword>
<reference evidence="3" key="2">
    <citation type="journal article" date="2002" name="Nature">
        <title>Complete genome sequence of the model actinomycete Streptomyces coelicolor A3(2).</title>
        <authorList>
            <person name="Bentley S.D."/>
            <person name="Chater K.F."/>
            <person name="Cerdeno-Tarraga A.M."/>
            <person name="Challis G.L."/>
            <person name="Thomson N.R."/>
            <person name="James K.D."/>
            <person name="Harris D.E."/>
            <person name="Quail M.A."/>
            <person name="Kieser H."/>
            <person name="Harper D."/>
            <person name="Bateman A."/>
            <person name="Brown S."/>
            <person name="Chandra G."/>
            <person name="Chen C.W."/>
            <person name="Collins M."/>
            <person name="Cronin A."/>
            <person name="Fraser A."/>
            <person name="Goble A."/>
            <person name="Hidalgo J."/>
            <person name="Hornsby T."/>
            <person name="Howarth S."/>
            <person name="Huang C.H."/>
            <person name="Kieser T."/>
            <person name="Larke L."/>
            <person name="Murphy L."/>
            <person name="Oliver K."/>
            <person name="O'Neil S."/>
            <person name="Rabbinowitsch E."/>
            <person name="Rajandream M.A."/>
            <person name="Rutherford K."/>
            <person name="Rutter S."/>
            <person name="Seeger K."/>
            <person name="Saunders D."/>
            <person name="Sharp S."/>
            <person name="Squares R."/>
            <person name="Squares S."/>
            <person name="Taylor K."/>
            <person name="Warren T."/>
            <person name="Wietzorrek A."/>
            <person name="Woodward J."/>
            <person name="Barrell B.G."/>
            <person name="Parkhill J."/>
            <person name="Hopwood D.A."/>
        </authorList>
    </citation>
    <scope>NUCLEOTIDE SEQUENCE [LARGE SCALE GENOMIC DNA]</scope>
    <source>
        <strain evidence="3">ATCC BAA-471 / A3(2) / M145</strain>
    </source>
</reference>
<evidence type="ECO:0000256" key="1">
    <source>
        <dbReference type="SAM" id="MobiDB-lite"/>
    </source>
</evidence>
<accession>Q9ACZ4</accession>
<gene>
    <name evidence="2" type="ordered locus">SCP1.157</name>
</gene>
<proteinExistence type="predicted"/>
<feature type="region of interest" description="Disordered" evidence="1">
    <location>
        <begin position="106"/>
        <end position="128"/>
    </location>
</feature>
<dbReference type="OrthoDB" id="4331731at2"/>
<dbReference type="STRING" id="100226.gene:17765662"/>
<reference evidence="2 3" key="4">
    <citation type="journal article" date="2009" name="Mol. Microbiol.">
        <title>Extracellular signalling, translational control, two repressors and an activator all contribute to the regulation of methylenomycin production in Streptomyces coelicolor.</title>
        <authorList>
            <person name="O'Rourke S."/>
            <person name="Wietzorrek A."/>
            <person name="Fowler K."/>
            <person name="Corre C."/>
            <person name="Challis G.L."/>
            <person name="Chater K.F."/>
        </authorList>
    </citation>
    <scope>NUCLEOTIDE SEQUENCE [LARGE SCALE GENOMIC DNA]</scope>
    <source>
        <strain evidence="3">ATCC BAA-471 / A3(2) / M145</strain>
    </source>
</reference>
<name>Q9ACZ4_STRCO</name>
<geneLocation type="plasmid" evidence="3">
    <name>SCP1</name>
</geneLocation>
<organism evidence="2 3">
    <name type="scientific">Streptomyces coelicolor (strain ATCC BAA-471 / A3(2) / M145)</name>
    <dbReference type="NCBI Taxonomy" id="100226"/>
    <lineage>
        <taxon>Bacteria</taxon>
        <taxon>Bacillati</taxon>
        <taxon>Actinomycetota</taxon>
        <taxon>Actinomycetes</taxon>
        <taxon>Kitasatosporales</taxon>
        <taxon>Streptomycetaceae</taxon>
        <taxon>Streptomyces</taxon>
        <taxon>Streptomyces albidoflavus group</taxon>
    </lineage>
</organism>
<dbReference type="EMBL" id="AL589148">
    <property type="protein sequence ID" value="CAC36678.1"/>
    <property type="molecule type" value="Genomic_DNA"/>
</dbReference>
<evidence type="ECO:0000313" key="2">
    <source>
        <dbReference type="EMBL" id="CAC36678.1"/>
    </source>
</evidence>
<dbReference type="Proteomes" id="UP000001973">
    <property type="component" value="Plasmid SCP1"/>
</dbReference>